<evidence type="ECO:0000256" key="3">
    <source>
        <dbReference type="ARBA" id="ARBA00022792"/>
    </source>
</evidence>
<evidence type="ECO:0000256" key="9">
    <source>
        <dbReference type="SAM" id="Phobius"/>
    </source>
</evidence>
<dbReference type="PANTHER" id="PTHR14009">
    <property type="entry name" value="LEUCINE ZIPPER-EF-HAND CONTAINING TRANSMEMBRANE PROTEIN"/>
    <property type="match status" value="1"/>
</dbReference>
<evidence type="ECO:0000313" key="12">
    <source>
        <dbReference type="Proteomes" id="UP000298390"/>
    </source>
</evidence>
<protein>
    <recommendedName>
        <fullName evidence="10">Letm1 RBD domain-containing protein</fullName>
    </recommendedName>
</protein>
<evidence type="ECO:0000256" key="5">
    <source>
        <dbReference type="ARBA" id="ARBA00023128"/>
    </source>
</evidence>
<accession>A0A4Y9YXB6</accession>
<keyword evidence="4 9" id="KW-1133">Transmembrane helix</keyword>
<dbReference type="Pfam" id="PF07766">
    <property type="entry name" value="LETM1_RBD"/>
    <property type="match status" value="2"/>
</dbReference>
<keyword evidence="2 9" id="KW-0812">Transmembrane</keyword>
<dbReference type="STRING" id="34475.A0A4Y9YXB6"/>
<comment type="subcellular location">
    <subcellularLocation>
        <location evidence="1">Mitochondrion inner membrane</location>
        <topology evidence="1">Single-pass membrane protein</topology>
    </subcellularLocation>
</comment>
<feature type="compositionally biased region" description="Polar residues" evidence="8">
    <location>
        <begin position="94"/>
        <end position="103"/>
    </location>
</feature>
<dbReference type="PROSITE" id="PS51758">
    <property type="entry name" value="LETM1_RBD"/>
    <property type="match status" value="1"/>
</dbReference>
<evidence type="ECO:0000259" key="10">
    <source>
        <dbReference type="PROSITE" id="PS51758"/>
    </source>
</evidence>
<proteinExistence type="predicted"/>
<keyword evidence="6 9" id="KW-0472">Membrane</keyword>
<dbReference type="GO" id="GO:0005743">
    <property type="term" value="C:mitochondrial inner membrane"/>
    <property type="evidence" value="ECO:0007669"/>
    <property type="project" value="UniProtKB-SubCell"/>
</dbReference>
<dbReference type="GO" id="GO:0043022">
    <property type="term" value="F:ribosome binding"/>
    <property type="evidence" value="ECO:0007669"/>
    <property type="project" value="InterPro"/>
</dbReference>
<dbReference type="GO" id="GO:0030003">
    <property type="term" value="P:intracellular monoatomic cation homeostasis"/>
    <property type="evidence" value="ECO:0007669"/>
    <property type="project" value="TreeGrafter"/>
</dbReference>
<feature type="transmembrane region" description="Helical" evidence="9">
    <location>
        <begin position="192"/>
        <end position="213"/>
    </location>
</feature>
<keyword evidence="5 7" id="KW-0496">Mitochondrion</keyword>
<dbReference type="EMBL" id="SEKV01000059">
    <property type="protein sequence ID" value="TFY67236.1"/>
    <property type="molecule type" value="Genomic_DNA"/>
</dbReference>
<sequence length="375" mass="41546">MLSTIAHRNWTAKSSGAFVAYPLSARLLSTSTPPPGTTKPGDAKPPIQNASTSKPKVQLRPAPVKPGKPSAVPAEPVVASTTSPSAAAQKTASEATSSPTQAESVIEATKHDLEDAAQHGILAPPPEGASWVGKLWHQAKELFKFYWRGIKMIWTRRARVREMEERVKAGGPLLSRWEVKFIQTNRRDTLKLVPFLLLVIIMEEIIPLVVLYAPGVLPSTCLLPSQKDRIDTKRREKQKKFAFNNRQLYEKLQQRLLANPTAPVRSLMDSPTLIALNGILALPTIGLDALRFRRLHQHLMAIAEDDVLLKRESLGQSLNQERLREALEERGIITDGVSPTTWHARLQWWLTNAEGGDPFTQRVLLVARSGAGKFS</sequence>
<organism evidence="11 12">
    <name type="scientific">Rhodofomes roseus</name>
    <dbReference type="NCBI Taxonomy" id="34475"/>
    <lineage>
        <taxon>Eukaryota</taxon>
        <taxon>Fungi</taxon>
        <taxon>Dikarya</taxon>
        <taxon>Basidiomycota</taxon>
        <taxon>Agaricomycotina</taxon>
        <taxon>Agaricomycetes</taxon>
        <taxon>Polyporales</taxon>
        <taxon>Rhodofomes</taxon>
    </lineage>
</organism>
<name>A0A4Y9YXB6_9APHY</name>
<evidence type="ECO:0000256" key="7">
    <source>
        <dbReference type="PROSITE-ProRule" id="PRU01094"/>
    </source>
</evidence>
<feature type="domain" description="Letm1 RBD" evidence="10">
    <location>
        <begin position="189"/>
        <end position="375"/>
    </location>
</feature>
<dbReference type="AlphaFoldDB" id="A0A4Y9YXB6"/>
<dbReference type="PANTHER" id="PTHR14009:SF1">
    <property type="entry name" value="MITOCHONDRIAL PROTON_CALCIUM EXCHANGER PROTEIN"/>
    <property type="match status" value="1"/>
</dbReference>
<dbReference type="InterPro" id="IPR044202">
    <property type="entry name" value="LETM1/MDM38-like"/>
</dbReference>
<evidence type="ECO:0000256" key="6">
    <source>
        <dbReference type="ARBA" id="ARBA00023136"/>
    </source>
</evidence>
<evidence type="ECO:0000256" key="8">
    <source>
        <dbReference type="SAM" id="MobiDB-lite"/>
    </source>
</evidence>
<evidence type="ECO:0000256" key="4">
    <source>
        <dbReference type="ARBA" id="ARBA00022989"/>
    </source>
</evidence>
<feature type="region of interest" description="Disordered" evidence="8">
    <location>
        <begin position="27"/>
        <end position="104"/>
    </location>
</feature>
<evidence type="ECO:0000256" key="2">
    <source>
        <dbReference type="ARBA" id="ARBA00022692"/>
    </source>
</evidence>
<feature type="compositionally biased region" description="Low complexity" evidence="8">
    <location>
        <begin position="79"/>
        <end position="93"/>
    </location>
</feature>
<dbReference type="Proteomes" id="UP000298390">
    <property type="component" value="Unassembled WGS sequence"/>
</dbReference>
<evidence type="ECO:0000256" key="1">
    <source>
        <dbReference type="ARBA" id="ARBA00004434"/>
    </source>
</evidence>
<comment type="caution">
    <text evidence="11">The sequence shown here is derived from an EMBL/GenBank/DDBJ whole genome shotgun (WGS) entry which is preliminary data.</text>
</comment>
<dbReference type="InterPro" id="IPR033122">
    <property type="entry name" value="LETM1-like_RBD"/>
</dbReference>
<evidence type="ECO:0000313" key="11">
    <source>
        <dbReference type="EMBL" id="TFY67236.1"/>
    </source>
</evidence>
<gene>
    <name evidence="11" type="ORF">EVJ58_g1752</name>
</gene>
<keyword evidence="3" id="KW-0999">Mitochondrion inner membrane</keyword>
<reference evidence="11 12" key="1">
    <citation type="submission" date="2019-01" db="EMBL/GenBank/DDBJ databases">
        <title>Genome sequencing of the rare red list fungi Fomitopsis rosea.</title>
        <authorList>
            <person name="Buettner E."/>
            <person name="Kellner H."/>
        </authorList>
    </citation>
    <scope>NUCLEOTIDE SEQUENCE [LARGE SCALE GENOMIC DNA]</scope>
    <source>
        <strain evidence="11 12">DSM 105464</strain>
    </source>
</reference>